<proteinExistence type="predicted"/>
<keyword evidence="5" id="KW-0597">Phosphoprotein</keyword>
<dbReference type="Gene3D" id="1.20.5.990">
    <property type="entry name" value="Nemo cc2-lz domain - 1d5 darpin complex"/>
    <property type="match status" value="1"/>
</dbReference>
<dbReference type="Pfam" id="PF16516">
    <property type="entry name" value="CC2-LZ"/>
    <property type="match status" value="1"/>
</dbReference>
<evidence type="ECO:0000313" key="17">
    <source>
        <dbReference type="Proteomes" id="UP000529965"/>
    </source>
</evidence>
<feature type="non-terminal residue" evidence="16">
    <location>
        <position position="615"/>
    </location>
</feature>
<accession>A0A7K7GZI8</accession>
<feature type="compositionally biased region" description="Basic and acidic residues" evidence="14">
    <location>
        <begin position="478"/>
        <end position="494"/>
    </location>
</feature>
<dbReference type="GO" id="GO:0071222">
    <property type="term" value="P:cellular response to lipopolysaccharide"/>
    <property type="evidence" value="ECO:0007669"/>
    <property type="project" value="TreeGrafter"/>
</dbReference>
<dbReference type="GO" id="GO:0006954">
    <property type="term" value="P:inflammatory response"/>
    <property type="evidence" value="ECO:0007669"/>
    <property type="project" value="UniProtKB-KW"/>
</dbReference>
<feature type="coiled-coil region" evidence="13">
    <location>
        <begin position="24"/>
        <end position="68"/>
    </location>
</feature>
<evidence type="ECO:0000256" key="8">
    <source>
        <dbReference type="ARBA" id="ARBA00023242"/>
    </source>
</evidence>
<evidence type="ECO:0000256" key="5">
    <source>
        <dbReference type="ARBA" id="ARBA00022553"/>
    </source>
</evidence>
<evidence type="ECO:0000256" key="6">
    <source>
        <dbReference type="ARBA" id="ARBA00023054"/>
    </source>
</evidence>
<dbReference type="EMBL" id="VZSK01002391">
    <property type="protein sequence ID" value="NWY74994.1"/>
    <property type="molecule type" value="Genomic_DNA"/>
</dbReference>
<feature type="region of interest" description="Disordered" evidence="14">
    <location>
        <begin position="238"/>
        <end position="269"/>
    </location>
</feature>
<dbReference type="InterPro" id="IPR032419">
    <property type="entry name" value="CC2-LZ_dom"/>
</dbReference>
<dbReference type="GO" id="GO:0070373">
    <property type="term" value="P:negative regulation of ERK1 and ERK2 cascade"/>
    <property type="evidence" value="ECO:0007669"/>
    <property type="project" value="TreeGrafter"/>
</dbReference>
<evidence type="ECO:0000256" key="4">
    <source>
        <dbReference type="ARBA" id="ARBA00022490"/>
    </source>
</evidence>
<keyword evidence="17" id="KW-1185">Reference proteome</keyword>
<dbReference type="GO" id="GO:0005634">
    <property type="term" value="C:nucleus"/>
    <property type="evidence" value="ECO:0007669"/>
    <property type="project" value="UniProtKB-SubCell"/>
</dbReference>
<feature type="region of interest" description="Disordered" evidence="14">
    <location>
        <begin position="476"/>
        <end position="515"/>
    </location>
</feature>
<evidence type="ECO:0000259" key="15">
    <source>
        <dbReference type="Pfam" id="PF16516"/>
    </source>
</evidence>
<dbReference type="GO" id="GO:0043124">
    <property type="term" value="P:negative regulation of canonical NF-kappaB signal transduction"/>
    <property type="evidence" value="ECO:0007669"/>
    <property type="project" value="UniProtKB-ARBA"/>
</dbReference>
<keyword evidence="8" id="KW-0539">Nucleus</keyword>
<dbReference type="FunFam" id="1.20.5.990:FF:000001">
    <property type="entry name" value="TNFAIP3 interacting protein 1"/>
    <property type="match status" value="1"/>
</dbReference>
<dbReference type="GO" id="GO:0051019">
    <property type="term" value="F:mitogen-activated protein kinase binding"/>
    <property type="evidence" value="ECO:0007669"/>
    <property type="project" value="TreeGrafter"/>
</dbReference>
<feature type="region of interest" description="Disordered" evidence="14">
    <location>
        <begin position="1"/>
        <end position="21"/>
    </location>
</feature>
<feature type="non-terminal residue" evidence="16">
    <location>
        <position position="1"/>
    </location>
</feature>
<comment type="subcellular location">
    <subcellularLocation>
        <location evidence="2">Cytoplasm</location>
    </subcellularLocation>
    <subcellularLocation>
        <location evidence="1">Nucleus</location>
    </subcellularLocation>
</comment>
<dbReference type="Proteomes" id="UP000529965">
    <property type="component" value="Unassembled WGS sequence"/>
</dbReference>
<comment type="caution">
    <text evidence="16">The sequence shown here is derived from an EMBL/GenBank/DDBJ whole genome shotgun (WGS) entry which is preliminary data.</text>
</comment>
<keyword evidence="6 13" id="KW-0175">Coiled coil</keyword>
<evidence type="ECO:0000256" key="11">
    <source>
        <dbReference type="ARBA" id="ARBA00079468"/>
    </source>
</evidence>
<dbReference type="PANTHER" id="PTHR31882">
    <property type="entry name" value="TNFAIP3-INTERACTING PROTEIN COILED COIL FAMILY MEMBER"/>
    <property type="match status" value="1"/>
</dbReference>
<dbReference type="GO" id="GO:0005737">
    <property type="term" value="C:cytoplasm"/>
    <property type="evidence" value="ECO:0007669"/>
    <property type="project" value="UniProtKB-SubCell"/>
</dbReference>
<evidence type="ECO:0000256" key="13">
    <source>
        <dbReference type="SAM" id="Coils"/>
    </source>
</evidence>
<evidence type="ECO:0000313" key="16">
    <source>
        <dbReference type="EMBL" id="NWY74994.1"/>
    </source>
</evidence>
<keyword evidence="7" id="KW-0395">Inflammatory response</keyword>
<protein>
    <recommendedName>
        <fullName evidence="9">TNFAIP3-interacting protein 1</fullName>
    </recommendedName>
    <alternativeName>
        <fullName evidence="11">A20-binding inhibitor of NF-kappa-B activation 1</fullName>
    </alternativeName>
    <alternativeName>
        <fullName evidence="12">Nef-associated factor 1</fullName>
    </alternativeName>
    <alternativeName>
        <fullName evidence="10">Virion-associated nuclear shuttling protein</fullName>
    </alternativeName>
</protein>
<gene>
    <name evidence="16" type="primary">Tnip1</name>
    <name evidence="16" type="ORF">ERIRUB_R02859</name>
</gene>
<organism evidence="16 17">
    <name type="scientific">Erithacus rubecula</name>
    <name type="common">European robin</name>
    <dbReference type="NCBI Taxonomy" id="37610"/>
    <lineage>
        <taxon>Eukaryota</taxon>
        <taxon>Metazoa</taxon>
        <taxon>Chordata</taxon>
        <taxon>Craniata</taxon>
        <taxon>Vertebrata</taxon>
        <taxon>Euteleostomi</taxon>
        <taxon>Archelosauria</taxon>
        <taxon>Archosauria</taxon>
        <taxon>Dinosauria</taxon>
        <taxon>Saurischia</taxon>
        <taxon>Theropoda</taxon>
        <taxon>Coelurosauria</taxon>
        <taxon>Aves</taxon>
        <taxon>Neognathae</taxon>
        <taxon>Neoaves</taxon>
        <taxon>Telluraves</taxon>
        <taxon>Australaves</taxon>
        <taxon>Passeriformes</taxon>
        <taxon>Turdidae</taxon>
        <taxon>Erithacus</taxon>
    </lineage>
</organism>
<evidence type="ECO:0000256" key="7">
    <source>
        <dbReference type="ARBA" id="ARBA00023198"/>
    </source>
</evidence>
<keyword evidence="3" id="KW-0488">Methylation</keyword>
<evidence type="ECO:0000256" key="9">
    <source>
        <dbReference type="ARBA" id="ARBA00073021"/>
    </source>
</evidence>
<dbReference type="PANTHER" id="PTHR31882:SF3">
    <property type="entry name" value="TNFAIP3-INTERACTING PROTEIN 1"/>
    <property type="match status" value="1"/>
</dbReference>
<dbReference type="GO" id="GO:0006357">
    <property type="term" value="P:regulation of transcription by RNA polymerase II"/>
    <property type="evidence" value="ECO:0007669"/>
    <property type="project" value="TreeGrafter"/>
</dbReference>
<evidence type="ECO:0000256" key="3">
    <source>
        <dbReference type="ARBA" id="ARBA00022481"/>
    </source>
</evidence>
<evidence type="ECO:0000256" key="2">
    <source>
        <dbReference type="ARBA" id="ARBA00004496"/>
    </source>
</evidence>
<evidence type="ECO:0000256" key="1">
    <source>
        <dbReference type="ARBA" id="ARBA00004123"/>
    </source>
</evidence>
<evidence type="ECO:0000256" key="12">
    <source>
        <dbReference type="ARBA" id="ARBA00081786"/>
    </source>
</evidence>
<sequence length="615" mass="70406">MEGTGPYHIYDPGGGSEENGSTALERLVEENARLKEKMQGIKSIGELLEESQVEASKLRQKAEDLVKDNKMLIGSSSLENLVETGAVGPDPSFARAAPGSAQPDLEARKSPPSVSLLDVEAGAAMAGEGGTDLEQPPNEDANLLPQLQQLENTLSGCAKEASKDQVFVRMGYMASELKRLASKVHKNEQRTSFLQTLCETLHNENKELRTKLEHDLEQRNQALEKLRCENQELRRMVTLSSQDSGKREAAEQQQQSGAMVEKAPGREELEAKEKKVKILEHQRRELLEVNKQWDQHFRSMKQKYEQKVTDLHQELAEARRAVTELESEREQKQRDFDRKLLLAKSRIETEEAKKERLAMEVRDLQQRMRFLQEQLAPVTRQREYQEKEIQRLNKALEEALNVQASPPPIFAMEPAGKLPQQELLTQNELLKQQVKIFEEDFQRERSDRERMNEEKEELKQQLEKLQKQLVLSNNQLRASKDDCQREKEEKEKLKKLLKQHKQASGERLHPEPGPGPLGPACPMYQYQYSPPMAHPMYHGYDEWQQIRYPPAVPGEHTQGQNFHHFPPCSLMIHIPGNCLSLFHLLPQPEYPWRPPCAMAHSQNAQPVAGVKPVPK</sequence>
<dbReference type="GO" id="GO:0010604">
    <property type="term" value="P:positive regulation of macromolecule metabolic process"/>
    <property type="evidence" value="ECO:0007669"/>
    <property type="project" value="UniProtKB-ARBA"/>
</dbReference>
<dbReference type="AlphaFoldDB" id="A0A7K7GZI8"/>
<evidence type="ECO:0000256" key="14">
    <source>
        <dbReference type="SAM" id="MobiDB-lite"/>
    </source>
</evidence>
<reference evidence="16 17" key="1">
    <citation type="submission" date="2019-09" db="EMBL/GenBank/DDBJ databases">
        <title>Bird 10,000 Genomes (B10K) Project - Family phase.</title>
        <authorList>
            <person name="Zhang G."/>
        </authorList>
    </citation>
    <scope>NUCLEOTIDE SEQUENCE [LARGE SCALE GENOMIC DNA]</scope>
    <source>
        <strain evidence="16">OUT-0015</strain>
        <tissue evidence="16">Blood</tissue>
    </source>
</reference>
<feature type="region of interest" description="Disordered" evidence="14">
    <location>
        <begin position="83"/>
        <end position="112"/>
    </location>
</feature>
<name>A0A7K7GZI8_ERIRU</name>
<evidence type="ECO:0000256" key="10">
    <source>
        <dbReference type="ARBA" id="ARBA00075165"/>
    </source>
</evidence>
<feature type="domain" description="NF-kappa-B essential modulator NEMO CC2-LZ" evidence="15">
    <location>
        <begin position="382"/>
        <end position="469"/>
    </location>
</feature>
<keyword evidence="4" id="KW-0963">Cytoplasm</keyword>